<gene>
    <name evidence="2" type="ORF">H9977_03245</name>
</gene>
<dbReference type="PROSITE" id="PS50943">
    <property type="entry name" value="HTH_CROC1"/>
    <property type="match status" value="1"/>
</dbReference>
<proteinExistence type="predicted"/>
<evidence type="ECO:0000259" key="1">
    <source>
        <dbReference type="PROSITE" id="PS50943"/>
    </source>
</evidence>
<dbReference type="InterPro" id="IPR010982">
    <property type="entry name" value="Lambda_DNA-bd_dom_sf"/>
</dbReference>
<accession>A0A9D1X6Z2</accession>
<sequence>MLSKKINVIIERGIDGTYSAFIADNNCEFGCIGEGKSVEETKNDFLSAVDEMKEVYRMNGKKFPDVEFSFTYDVASFLNYYAYAFSLAGLARITGVNQGQLSHYVTGRRKPSKTTIEKIEKSLHEFANEIGDIKFV</sequence>
<dbReference type="Proteomes" id="UP000886740">
    <property type="component" value="Unassembled WGS sequence"/>
</dbReference>
<protein>
    <submittedName>
        <fullName evidence="2">Type II toxin-antitoxin system HicB family antitoxin</fullName>
    </submittedName>
</protein>
<dbReference type="Gene3D" id="1.10.260.40">
    <property type="entry name" value="lambda repressor-like DNA-binding domains"/>
    <property type="match status" value="1"/>
</dbReference>
<comment type="caution">
    <text evidence="2">The sequence shown here is derived from an EMBL/GenBank/DDBJ whole genome shotgun (WGS) entry which is preliminary data.</text>
</comment>
<evidence type="ECO:0000313" key="2">
    <source>
        <dbReference type="EMBL" id="HIX74042.1"/>
    </source>
</evidence>
<dbReference type="EMBL" id="DXEL01000028">
    <property type="protein sequence ID" value="HIX74042.1"/>
    <property type="molecule type" value="Genomic_DNA"/>
</dbReference>
<name>A0A9D1X6Z2_9BACT</name>
<dbReference type="InterPro" id="IPR001387">
    <property type="entry name" value="Cro/C1-type_HTH"/>
</dbReference>
<dbReference type="GO" id="GO:0003677">
    <property type="term" value="F:DNA binding"/>
    <property type="evidence" value="ECO:0007669"/>
    <property type="project" value="InterPro"/>
</dbReference>
<reference evidence="2" key="1">
    <citation type="journal article" date="2021" name="PeerJ">
        <title>Extensive microbial diversity within the chicken gut microbiome revealed by metagenomics and culture.</title>
        <authorList>
            <person name="Gilroy R."/>
            <person name="Ravi A."/>
            <person name="Getino M."/>
            <person name="Pursley I."/>
            <person name="Horton D.L."/>
            <person name="Alikhan N.F."/>
            <person name="Baker D."/>
            <person name="Gharbi K."/>
            <person name="Hall N."/>
            <person name="Watson M."/>
            <person name="Adriaenssens E.M."/>
            <person name="Foster-Nyarko E."/>
            <person name="Jarju S."/>
            <person name="Secka A."/>
            <person name="Antonio M."/>
            <person name="Oren A."/>
            <person name="Chaudhuri R.R."/>
            <person name="La Ragione R."/>
            <person name="Hildebrand F."/>
            <person name="Pallen M.J."/>
        </authorList>
    </citation>
    <scope>NUCLEOTIDE SEQUENCE</scope>
    <source>
        <strain evidence="2">ChiGjej6B6-14162</strain>
    </source>
</reference>
<dbReference type="CDD" id="cd00093">
    <property type="entry name" value="HTH_XRE"/>
    <property type="match status" value="1"/>
</dbReference>
<dbReference type="AlphaFoldDB" id="A0A9D1X6Z2"/>
<evidence type="ECO:0000313" key="3">
    <source>
        <dbReference type="Proteomes" id="UP000886740"/>
    </source>
</evidence>
<reference evidence="2" key="2">
    <citation type="submission" date="2021-04" db="EMBL/GenBank/DDBJ databases">
        <authorList>
            <person name="Gilroy R."/>
        </authorList>
    </citation>
    <scope>NUCLEOTIDE SEQUENCE</scope>
    <source>
        <strain evidence="2">ChiGjej6B6-14162</strain>
    </source>
</reference>
<dbReference type="SUPFAM" id="SSF47413">
    <property type="entry name" value="lambda repressor-like DNA-binding domains"/>
    <property type="match status" value="1"/>
</dbReference>
<organism evidence="2 3">
    <name type="scientific">Candidatus Parabacteroides intestinipullorum</name>
    <dbReference type="NCBI Taxonomy" id="2838723"/>
    <lineage>
        <taxon>Bacteria</taxon>
        <taxon>Pseudomonadati</taxon>
        <taxon>Bacteroidota</taxon>
        <taxon>Bacteroidia</taxon>
        <taxon>Bacteroidales</taxon>
        <taxon>Tannerellaceae</taxon>
        <taxon>Parabacteroides</taxon>
    </lineage>
</organism>
<dbReference type="Pfam" id="PF01381">
    <property type="entry name" value="HTH_3"/>
    <property type="match status" value="1"/>
</dbReference>
<feature type="domain" description="HTH cro/C1-type" evidence="1">
    <location>
        <begin position="86"/>
        <end position="133"/>
    </location>
</feature>